<sequence length="206" mass="22963">MPADLPRPPTLPRSHPSGNPAIIPFPGGSAGQPLPARTLPAYEEVRAHMDSWDPSNLFSPLKSKIDREVACWAKLCGPAIPDFAPMLCLSYKTIAQLKKIIDEDLFSQLDFQHEEIEPGGETFNIYFCDVIERIQALYGDPEFAPILVFTPECHCADADQIIWLFHDMNTAIKTGLVFTSGNFTAPGPMLVLLVLRFHAWWLAVLM</sequence>
<feature type="region of interest" description="Disordered" evidence="1">
    <location>
        <begin position="1"/>
        <end position="32"/>
    </location>
</feature>
<organism evidence="2 3">
    <name type="scientific">Botryobasidium botryosum (strain FD-172 SS1)</name>
    <dbReference type="NCBI Taxonomy" id="930990"/>
    <lineage>
        <taxon>Eukaryota</taxon>
        <taxon>Fungi</taxon>
        <taxon>Dikarya</taxon>
        <taxon>Basidiomycota</taxon>
        <taxon>Agaricomycotina</taxon>
        <taxon>Agaricomycetes</taxon>
        <taxon>Cantharellales</taxon>
        <taxon>Botryobasidiaceae</taxon>
        <taxon>Botryobasidium</taxon>
    </lineage>
</organism>
<dbReference type="InterPro" id="IPR041078">
    <property type="entry name" value="Plavaka"/>
</dbReference>
<dbReference type="InParanoid" id="A0A067LW57"/>
<gene>
    <name evidence="2" type="ORF">BOTBODRAFT_180738</name>
</gene>
<evidence type="ECO:0000313" key="3">
    <source>
        <dbReference type="Proteomes" id="UP000027195"/>
    </source>
</evidence>
<reference evidence="3" key="1">
    <citation type="journal article" date="2014" name="Proc. Natl. Acad. Sci. U.S.A.">
        <title>Extensive sampling of basidiomycete genomes demonstrates inadequacy of the white-rot/brown-rot paradigm for wood decay fungi.</title>
        <authorList>
            <person name="Riley R."/>
            <person name="Salamov A.A."/>
            <person name="Brown D.W."/>
            <person name="Nagy L.G."/>
            <person name="Floudas D."/>
            <person name="Held B.W."/>
            <person name="Levasseur A."/>
            <person name="Lombard V."/>
            <person name="Morin E."/>
            <person name="Otillar R."/>
            <person name="Lindquist E.A."/>
            <person name="Sun H."/>
            <person name="LaButti K.M."/>
            <person name="Schmutz J."/>
            <person name="Jabbour D."/>
            <person name="Luo H."/>
            <person name="Baker S.E."/>
            <person name="Pisabarro A.G."/>
            <person name="Walton J.D."/>
            <person name="Blanchette R.A."/>
            <person name="Henrissat B."/>
            <person name="Martin F."/>
            <person name="Cullen D."/>
            <person name="Hibbett D.S."/>
            <person name="Grigoriev I.V."/>
        </authorList>
    </citation>
    <scope>NUCLEOTIDE SEQUENCE [LARGE SCALE GENOMIC DNA]</scope>
    <source>
        <strain evidence="3">FD-172 SS1</strain>
    </source>
</reference>
<protein>
    <submittedName>
        <fullName evidence="2">Uncharacterized protein</fullName>
    </submittedName>
</protein>
<evidence type="ECO:0000313" key="2">
    <source>
        <dbReference type="EMBL" id="KDQ07379.1"/>
    </source>
</evidence>
<feature type="compositionally biased region" description="Pro residues" evidence="1">
    <location>
        <begin position="1"/>
        <end position="11"/>
    </location>
</feature>
<dbReference type="Pfam" id="PF18759">
    <property type="entry name" value="Plavaka"/>
    <property type="match status" value="1"/>
</dbReference>
<dbReference type="EMBL" id="KL198108">
    <property type="protein sequence ID" value="KDQ07379.1"/>
    <property type="molecule type" value="Genomic_DNA"/>
</dbReference>
<evidence type="ECO:0000256" key="1">
    <source>
        <dbReference type="SAM" id="MobiDB-lite"/>
    </source>
</evidence>
<keyword evidence="3" id="KW-1185">Reference proteome</keyword>
<name>A0A067LW57_BOTB1</name>
<dbReference type="OrthoDB" id="2418900at2759"/>
<proteinExistence type="predicted"/>
<dbReference type="HOGENOM" id="CLU_1331758_0_0_1"/>
<dbReference type="AlphaFoldDB" id="A0A067LW57"/>
<dbReference type="Proteomes" id="UP000027195">
    <property type="component" value="Unassembled WGS sequence"/>
</dbReference>
<accession>A0A067LW57</accession>